<keyword evidence="3 11" id="KW-0812">Transmembrane</keyword>
<evidence type="ECO:0000313" key="14">
    <source>
        <dbReference type="EMBL" id="QLL29153.1"/>
    </source>
</evidence>
<keyword evidence="7 11" id="KW-0472">Membrane</keyword>
<evidence type="ECO:0000256" key="7">
    <source>
        <dbReference type="ARBA" id="ARBA00023136"/>
    </source>
</evidence>
<protein>
    <recommendedName>
        <fullName evidence="11">ATP synthase subunit b</fullName>
    </recommendedName>
    <alternativeName>
        <fullName evidence="11">ATP synthase F(0) sector subunit b</fullName>
    </alternativeName>
    <alternativeName>
        <fullName evidence="11">ATPase subunit I</fullName>
    </alternativeName>
    <alternativeName>
        <fullName evidence="11">F-type ATPase subunit b</fullName>
        <shortName evidence="11">F-ATPase subunit b</shortName>
    </alternativeName>
</protein>
<dbReference type="AlphaFoldDB" id="A0A7D6IQE2"/>
<gene>
    <name evidence="11" type="primary">atpF</name>
    <name evidence="14" type="ORF">D3A95_06685</name>
</gene>
<dbReference type="Pfam" id="PF00430">
    <property type="entry name" value="ATP-synt_B"/>
    <property type="match status" value="1"/>
</dbReference>
<proteinExistence type="inferred from homology"/>
<dbReference type="Proteomes" id="UP000261812">
    <property type="component" value="Chromosome"/>
</dbReference>
<dbReference type="CDD" id="cd06503">
    <property type="entry name" value="ATP-synt_Fo_b"/>
    <property type="match status" value="1"/>
</dbReference>
<comment type="function">
    <text evidence="11">Component of the F(0) channel, it forms part of the peripheral stalk, linking F(1) to F(0).</text>
</comment>
<feature type="transmembrane region" description="Helical" evidence="11">
    <location>
        <begin position="29"/>
        <end position="47"/>
    </location>
</feature>
<dbReference type="PANTHER" id="PTHR34264">
    <property type="entry name" value="ATP SYNTHASE SUBUNIT B, CHLOROPLASTIC"/>
    <property type="match status" value="1"/>
</dbReference>
<accession>A0A7D6IQE2</accession>
<comment type="function">
    <text evidence="9 11">F(1)F(0) ATP synthase produces ATP from ADP in the presence of a proton or sodium gradient. F-type ATPases consist of two structural domains, F(1) containing the extramembraneous catalytic core and F(0) containing the membrane proton channel, linked together by a central stalk and a peripheral stalk. During catalysis, ATP synthesis in the catalytic domain of F(1) is coupled via a rotary mechanism of the central stalk subunits to proton translocation.</text>
</comment>
<evidence type="ECO:0000256" key="12">
    <source>
        <dbReference type="RuleBase" id="RU003848"/>
    </source>
</evidence>
<keyword evidence="6 11" id="KW-0406">Ion transport</keyword>
<organism evidence="14 15">
    <name type="scientific">Thermosynechococcus sichuanensis E542</name>
    <dbReference type="NCBI Taxonomy" id="2016101"/>
    <lineage>
        <taxon>Bacteria</taxon>
        <taxon>Bacillati</taxon>
        <taxon>Cyanobacteriota</taxon>
        <taxon>Cyanophyceae</taxon>
        <taxon>Acaryochloridales</taxon>
        <taxon>Thermosynechococcaceae</taxon>
        <taxon>Thermosynechococcus</taxon>
        <taxon>Thermosynechococcus sichuanensis</taxon>
    </lineage>
</organism>
<evidence type="ECO:0000256" key="1">
    <source>
        <dbReference type="ARBA" id="ARBA00022448"/>
    </source>
</evidence>
<dbReference type="PANTHER" id="PTHR34264:SF3">
    <property type="entry name" value="ATP SYNTHASE SUBUNIT B, CHLOROPLASTIC"/>
    <property type="match status" value="1"/>
</dbReference>
<dbReference type="InterPro" id="IPR028987">
    <property type="entry name" value="ATP_synth_B-like_membr_sf"/>
</dbReference>
<comment type="subcellular location">
    <subcellularLocation>
        <location evidence="11">Cellular thylakoid membrane</location>
        <topology evidence="11">Single-pass membrane protein</topology>
    </subcellularLocation>
    <subcellularLocation>
        <location evidence="10">Endomembrane system</location>
        <topology evidence="10">Single-pass membrane protein</topology>
    </subcellularLocation>
</comment>
<keyword evidence="13" id="KW-0175">Coiled coil</keyword>
<comment type="similarity">
    <text evidence="11 12">Belongs to the ATPase B chain family.</text>
</comment>
<evidence type="ECO:0000256" key="6">
    <source>
        <dbReference type="ARBA" id="ARBA00023065"/>
    </source>
</evidence>
<keyword evidence="4 11" id="KW-0375">Hydrogen ion transport</keyword>
<dbReference type="SUPFAM" id="SSF81573">
    <property type="entry name" value="F1F0 ATP synthase subunit B, membrane domain"/>
    <property type="match status" value="1"/>
</dbReference>
<dbReference type="KEGG" id="tsq:D3A95_06685"/>
<feature type="coiled-coil region" evidence="13">
    <location>
        <begin position="62"/>
        <end position="129"/>
    </location>
</feature>
<dbReference type="GO" id="GO:0031676">
    <property type="term" value="C:plasma membrane-derived thylakoid membrane"/>
    <property type="evidence" value="ECO:0007669"/>
    <property type="project" value="UniProtKB-SubCell"/>
</dbReference>
<keyword evidence="2 11" id="KW-0138">CF(0)</keyword>
<dbReference type="NCBIfam" id="NF005606">
    <property type="entry name" value="PRK07352.1"/>
    <property type="match status" value="1"/>
</dbReference>
<evidence type="ECO:0000256" key="13">
    <source>
        <dbReference type="SAM" id="Coils"/>
    </source>
</evidence>
<keyword evidence="1 11" id="KW-0813">Transport</keyword>
<evidence type="ECO:0000313" key="15">
    <source>
        <dbReference type="Proteomes" id="UP000261812"/>
    </source>
</evidence>
<evidence type="ECO:0000256" key="8">
    <source>
        <dbReference type="ARBA" id="ARBA00023310"/>
    </source>
</evidence>
<evidence type="ECO:0000256" key="4">
    <source>
        <dbReference type="ARBA" id="ARBA00022781"/>
    </source>
</evidence>
<keyword evidence="15" id="KW-1185">Reference proteome</keyword>
<keyword evidence="11" id="KW-0793">Thylakoid</keyword>
<evidence type="ECO:0000256" key="2">
    <source>
        <dbReference type="ARBA" id="ARBA00022547"/>
    </source>
</evidence>
<dbReference type="GO" id="GO:0045259">
    <property type="term" value="C:proton-transporting ATP synthase complex"/>
    <property type="evidence" value="ECO:0007669"/>
    <property type="project" value="UniProtKB-KW"/>
</dbReference>
<dbReference type="GO" id="GO:0012505">
    <property type="term" value="C:endomembrane system"/>
    <property type="evidence" value="ECO:0007669"/>
    <property type="project" value="UniProtKB-SubCell"/>
</dbReference>
<reference evidence="15" key="1">
    <citation type="submission" date="2018-09" db="EMBL/GenBank/DDBJ databases">
        <title>Complete genome sequence of thermophilic cyanobacteria strain Thermosynechococcus elongatus PKUAC-SCTE542.</title>
        <authorList>
            <person name="Liang Y."/>
            <person name="Tang J."/>
            <person name="Daroch M."/>
        </authorList>
    </citation>
    <scope>NUCLEOTIDE SEQUENCE [LARGE SCALE GENOMIC DNA]</scope>
    <source>
        <strain evidence="15">E542</strain>
    </source>
</reference>
<evidence type="ECO:0000256" key="9">
    <source>
        <dbReference type="ARBA" id="ARBA00025198"/>
    </source>
</evidence>
<name>A0A7D6IQE2_9CYAN</name>
<dbReference type="HAMAP" id="MF_01398">
    <property type="entry name" value="ATP_synth_b_bprime"/>
    <property type="match status" value="1"/>
</dbReference>
<dbReference type="EMBL" id="CP032152">
    <property type="protein sequence ID" value="QLL29153.1"/>
    <property type="molecule type" value="Genomic_DNA"/>
</dbReference>
<evidence type="ECO:0000256" key="5">
    <source>
        <dbReference type="ARBA" id="ARBA00022989"/>
    </source>
</evidence>
<keyword evidence="8 11" id="KW-0066">ATP synthesis</keyword>
<dbReference type="GO" id="GO:0046933">
    <property type="term" value="F:proton-transporting ATP synthase activity, rotational mechanism"/>
    <property type="evidence" value="ECO:0007669"/>
    <property type="project" value="UniProtKB-UniRule"/>
</dbReference>
<evidence type="ECO:0000256" key="3">
    <source>
        <dbReference type="ARBA" id="ARBA00022692"/>
    </source>
</evidence>
<evidence type="ECO:0000256" key="10">
    <source>
        <dbReference type="ARBA" id="ARBA00037847"/>
    </source>
</evidence>
<keyword evidence="5 11" id="KW-1133">Transmembrane helix</keyword>
<dbReference type="InterPro" id="IPR002146">
    <property type="entry name" value="ATP_synth_b/b'su_bac/chlpt"/>
</dbReference>
<comment type="subunit">
    <text evidence="11">F-type ATPases have 2 components, F(1) - the catalytic core - and F(0) - the membrane proton channel. F(1) has five subunits: alpha(3), beta(3), gamma(1), delta(1), epsilon(1). F(0) has four main subunits: a(1), b(1), b'(1) and c(10-14). The alpha and beta chains form an alternating ring which encloses part of the gamma chain. F(1) is attached to F(0) by a central stalk formed by the gamma and epsilon chains, while a peripheral stalk is formed by the delta, b and b' chains.</text>
</comment>
<sequence length="179" mass="19628">MWVMDAVFLLATEEAGHFGINTNLLETNVINLAIIIGVLVYFGRGVLGKTLGDRQQQIATAIAEAEERQKVAAARLAEEQQKLAQAKQEAQRIREDALARAKAAKEELIAQAKQEIERLKETASQDTSAATERAIAEIRERIAAMALAEAEKQLKARLSQNPDLQRTLVDRSIALLGGK</sequence>
<evidence type="ECO:0000256" key="11">
    <source>
        <dbReference type="HAMAP-Rule" id="MF_01398"/>
    </source>
</evidence>